<accession>A0A4Y9AET8</accession>
<protein>
    <submittedName>
        <fullName evidence="1">Uncharacterized protein</fullName>
    </submittedName>
</protein>
<keyword evidence="2" id="KW-1185">Reference proteome</keyword>
<dbReference type="EMBL" id="SRHY01000001">
    <property type="protein sequence ID" value="TFJ94343.1"/>
    <property type="molecule type" value="Genomic_DNA"/>
</dbReference>
<gene>
    <name evidence="1" type="ORF">E4U82_00015</name>
</gene>
<sequence>MKYNKELVNTYGQGKLENLLSPKQILEDSFSLFLIGAVREILIVIFSHFDILNAEPHQS</sequence>
<proteinExistence type="predicted"/>
<reference evidence="1 2" key="1">
    <citation type="submission" date="2019-03" db="EMBL/GenBank/DDBJ databases">
        <title>Genome sequence of Lentibacillus salicampi ATCC BAA-719.</title>
        <authorList>
            <person name="Maclea K.S."/>
            <person name="Simoes Junior M."/>
        </authorList>
    </citation>
    <scope>NUCLEOTIDE SEQUENCE [LARGE SCALE GENOMIC DNA]</scope>
    <source>
        <strain evidence="1 2">ATCC BAA-719</strain>
    </source>
</reference>
<comment type="caution">
    <text evidence="1">The sequence shown here is derived from an EMBL/GenBank/DDBJ whole genome shotgun (WGS) entry which is preliminary data.</text>
</comment>
<name>A0A4Y9AET8_9BACI</name>
<evidence type="ECO:0000313" key="1">
    <source>
        <dbReference type="EMBL" id="TFJ94343.1"/>
    </source>
</evidence>
<dbReference type="RefSeq" id="WP_135107989.1">
    <property type="nucleotide sequence ID" value="NZ_SRHY01000001.1"/>
</dbReference>
<evidence type="ECO:0000313" key="2">
    <source>
        <dbReference type="Proteomes" id="UP000298484"/>
    </source>
</evidence>
<dbReference type="AlphaFoldDB" id="A0A4Y9AET8"/>
<organism evidence="1 2">
    <name type="scientific">Lentibacillus salicampi</name>
    <dbReference type="NCBI Taxonomy" id="175306"/>
    <lineage>
        <taxon>Bacteria</taxon>
        <taxon>Bacillati</taxon>
        <taxon>Bacillota</taxon>
        <taxon>Bacilli</taxon>
        <taxon>Bacillales</taxon>
        <taxon>Bacillaceae</taxon>
        <taxon>Lentibacillus</taxon>
    </lineage>
</organism>
<dbReference type="Proteomes" id="UP000298484">
    <property type="component" value="Unassembled WGS sequence"/>
</dbReference>